<evidence type="ECO:0000256" key="11">
    <source>
        <dbReference type="ARBA" id="ARBA00041631"/>
    </source>
</evidence>
<comment type="catalytic activity">
    <reaction evidence="6">
        <text>3-phenylpyruvate = enol-phenylpyruvate</text>
        <dbReference type="Rhea" id="RHEA:17097"/>
        <dbReference type="ChEBI" id="CHEBI:16815"/>
        <dbReference type="ChEBI" id="CHEBI:18005"/>
        <dbReference type="EC" id="5.3.2.1"/>
    </reaction>
</comment>
<dbReference type="Proteomes" id="UP001181693">
    <property type="component" value="Unassembled WGS sequence"/>
</dbReference>
<sequence length="94" mass="10301">MPIFTLHTNVCQTAVPPTLKSDLCQLLENAMGLPAKIFVINIHTNQQMTFGNTSDPCAVCSLTSIGNIGGTHNEKYSKLLCEILNKELKISPER</sequence>
<reference evidence="14" key="1">
    <citation type="thesis" date="2020" institute="ProQuest LLC" country="789 East Eisenhower Parkway, Ann Arbor, MI, USA">
        <title>Comparative Genomics and Chromosome Evolution.</title>
        <authorList>
            <person name="Mudd A.B."/>
        </authorList>
    </citation>
    <scope>NUCLEOTIDE SEQUENCE</scope>
    <source>
        <strain evidence="14">1538</strain>
        <tissue evidence="14">Blood</tissue>
    </source>
</reference>
<dbReference type="InterPro" id="IPR019829">
    <property type="entry name" value="Macrophage_inhib_fac_CS"/>
</dbReference>
<evidence type="ECO:0000256" key="4">
    <source>
        <dbReference type="ARBA" id="ARBA00022525"/>
    </source>
</evidence>
<dbReference type="EC" id="5.3.2.1" evidence="9"/>
<evidence type="ECO:0000256" key="7">
    <source>
        <dbReference type="ARBA" id="ARBA00036823"/>
    </source>
</evidence>
<dbReference type="InterPro" id="IPR001398">
    <property type="entry name" value="Macrophage_inhib_fac"/>
</dbReference>
<organism evidence="14 15">
    <name type="scientific">Pyxicephalus adspersus</name>
    <name type="common">African bullfrog</name>
    <dbReference type="NCBI Taxonomy" id="30357"/>
    <lineage>
        <taxon>Eukaryota</taxon>
        <taxon>Metazoa</taxon>
        <taxon>Chordata</taxon>
        <taxon>Craniata</taxon>
        <taxon>Vertebrata</taxon>
        <taxon>Euteleostomi</taxon>
        <taxon>Amphibia</taxon>
        <taxon>Batrachia</taxon>
        <taxon>Anura</taxon>
        <taxon>Neobatrachia</taxon>
        <taxon>Ranoidea</taxon>
        <taxon>Pyxicephalidae</taxon>
        <taxon>Pyxicephalinae</taxon>
        <taxon>Pyxicephalus</taxon>
    </lineage>
</organism>
<evidence type="ECO:0000256" key="8">
    <source>
        <dbReference type="ARBA" id="ARBA00038932"/>
    </source>
</evidence>
<evidence type="ECO:0000256" key="12">
    <source>
        <dbReference type="ARBA" id="ARBA00041912"/>
    </source>
</evidence>
<dbReference type="GO" id="GO:0005615">
    <property type="term" value="C:extracellular space"/>
    <property type="evidence" value="ECO:0007669"/>
    <property type="project" value="UniProtKB-KW"/>
</dbReference>
<dbReference type="GO" id="GO:0050178">
    <property type="term" value="F:phenylpyruvate tautomerase activity"/>
    <property type="evidence" value="ECO:0007669"/>
    <property type="project" value="UniProtKB-EC"/>
</dbReference>
<dbReference type="GO" id="GO:0004167">
    <property type="term" value="F:dopachrome isomerase activity"/>
    <property type="evidence" value="ECO:0007669"/>
    <property type="project" value="UniProtKB-EC"/>
</dbReference>
<dbReference type="SUPFAM" id="SSF55331">
    <property type="entry name" value="Tautomerase/MIF"/>
    <property type="match status" value="1"/>
</dbReference>
<evidence type="ECO:0000256" key="10">
    <source>
        <dbReference type="ARBA" id="ARBA00039619"/>
    </source>
</evidence>
<comment type="catalytic activity">
    <reaction evidence="7">
        <text>L-dopachrome = 5,6-dihydroxyindole-2-carboxylate</text>
        <dbReference type="Rhea" id="RHEA:13041"/>
        <dbReference type="ChEBI" id="CHEBI:16875"/>
        <dbReference type="ChEBI" id="CHEBI:57509"/>
        <dbReference type="EC" id="5.3.3.12"/>
    </reaction>
</comment>
<dbReference type="PROSITE" id="PS01158">
    <property type="entry name" value="MIF"/>
    <property type="match status" value="1"/>
</dbReference>
<dbReference type="Gene3D" id="3.30.429.10">
    <property type="entry name" value="Macrophage Migration Inhibitory Factor"/>
    <property type="match status" value="1"/>
</dbReference>
<name>A0AAV3AC34_PYXAD</name>
<evidence type="ECO:0000256" key="3">
    <source>
        <dbReference type="ARBA" id="ARBA00022514"/>
    </source>
</evidence>
<keyword evidence="15" id="KW-1185">Reference proteome</keyword>
<dbReference type="AlphaFoldDB" id="A0AAV3AC34"/>
<keyword evidence="3" id="KW-0202">Cytokine</keyword>
<evidence type="ECO:0000256" key="6">
    <source>
        <dbReference type="ARBA" id="ARBA00036735"/>
    </source>
</evidence>
<evidence type="ECO:0000256" key="1">
    <source>
        <dbReference type="ARBA" id="ARBA00004613"/>
    </source>
</evidence>
<keyword evidence="4" id="KW-0964">Secreted</keyword>
<evidence type="ECO:0000256" key="5">
    <source>
        <dbReference type="ARBA" id="ARBA00023235"/>
    </source>
</evidence>
<evidence type="ECO:0000313" key="15">
    <source>
        <dbReference type="Proteomes" id="UP001181693"/>
    </source>
</evidence>
<dbReference type="GO" id="GO:0005125">
    <property type="term" value="F:cytokine activity"/>
    <property type="evidence" value="ECO:0007669"/>
    <property type="project" value="UniProtKB-KW"/>
</dbReference>
<comment type="similarity">
    <text evidence="2">Belongs to the MIF family.</text>
</comment>
<dbReference type="PANTHER" id="PTHR11954:SF6">
    <property type="entry name" value="MACROPHAGE MIGRATION INHIBITORY FACTOR"/>
    <property type="match status" value="1"/>
</dbReference>
<comment type="subcellular location">
    <subcellularLocation>
        <location evidence="1">Secreted</location>
    </subcellularLocation>
</comment>
<dbReference type="PANTHER" id="PTHR11954">
    <property type="entry name" value="D-DOPACHROME DECARBOXYLASE"/>
    <property type="match status" value="1"/>
</dbReference>
<keyword evidence="5" id="KW-0413">Isomerase</keyword>
<dbReference type="EMBL" id="DYDO01000006">
    <property type="protein sequence ID" value="DBA23028.1"/>
    <property type="molecule type" value="Genomic_DNA"/>
</dbReference>
<dbReference type="EC" id="5.3.3.12" evidence="8"/>
<proteinExistence type="inferred from homology"/>
<evidence type="ECO:0000256" key="9">
    <source>
        <dbReference type="ARBA" id="ARBA00039086"/>
    </source>
</evidence>
<protein>
    <recommendedName>
        <fullName evidence="10">Macrophage migration inhibitory factor</fullName>
        <ecNumber evidence="9">5.3.2.1</ecNumber>
        <ecNumber evidence="8">5.3.3.12</ecNumber>
    </recommendedName>
    <alternativeName>
        <fullName evidence="13">L-dopachrome isomerase</fullName>
    </alternativeName>
    <alternativeName>
        <fullName evidence="11">L-dopachrome tautomerase</fullName>
    </alternativeName>
    <alternativeName>
        <fullName evidence="12">Phenylpyruvate tautomerase</fullName>
    </alternativeName>
</protein>
<evidence type="ECO:0000256" key="13">
    <source>
        <dbReference type="ARBA" id="ARBA00042730"/>
    </source>
</evidence>
<dbReference type="InterPro" id="IPR014347">
    <property type="entry name" value="Tautomerase/MIF_sf"/>
</dbReference>
<accession>A0AAV3AC34</accession>
<comment type="caution">
    <text evidence="14">The sequence shown here is derived from an EMBL/GenBank/DDBJ whole genome shotgun (WGS) entry which is preliminary data.</text>
</comment>
<dbReference type="Pfam" id="PF01187">
    <property type="entry name" value="MIF"/>
    <property type="match status" value="1"/>
</dbReference>
<evidence type="ECO:0000256" key="2">
    <source>
        <dbReference type="ARBA" id="ARBA00005851"/>
    </source>
</evidence>
<gene>
    <name evidence="14" type="ORF">GDO54_013990</name>
</gene>
<evidence type="ECO:0000313" key="14">
    <source>
        <dbReference type="EMBL" id="DBA23028.1"/>
    </source>
</evidence>